<accession>A0A8J2J0L6</accession>
<reference evidence="1" key="1">
    <citation type="submission" date="2021-06" db="EMBL/GenBank/DDBJ databases">
        <authorList>
            <person name="Hodson N. C."/>
            <person name="Mongue J. A."/>
            <person name="Jaron S. K."/>
        </authorList>
    </citation>
    <scope>NUCLEOTIDE SEQUENCE</scope>
</reference>
<proteinExistence type="predicted"/>
<dbReference type="AlphaFoldDB" id="A0A8J2J0L6"/>
<comment type="caution">
    <text evidence="1">The sequence shown here is derived from an EMBL/GenBank/DDBJ whole genome shotgun (WGS) entry which is preliminary data.</text>
</comment>
<name>A0A8J2J0L6_9HEXA</name>
<keyword evidence="2" id="KW-1185">Reference proteome</keyword>
<organism evidence="1 2">
    <name type="scientific">Allacma fusca</name>
    <dbReference type="NCBI Taxonomy" id="39272"/>
    <lineage>
        <taxon>Eukaryota</taxon>
        <taxon>Metazoa</taxon>
        <taxon>Ecdysozoa</taxon>
        <taxon>Arthropoda</taxon>
        <taxon>Hexapoda</taxon>
        <taxon>Collembola</taxon>
        <taxon>Symphypleona</taxon>
        <taxon>Sminthuridae</taxon>
        <taxon>Allacma</taxon>
    </lineage>
</organism>
<gene>
    <name evidence="1" type="ORF">AFUS01_LOCUS513</name>
</gene>
<dbReference type="Proteomes" id="UP000708208">
    <property type="component" value="Unassembled WGS sequence"/>
</dbReference>
<evidence type="ECO:0000313" key="2">
    <source>
        <dbReference type="Proteomes" id="UP000708208"/>
    </source>
</evidence>
<dbReference type="EMBL" id="CAJVCH010002467">
    <property type="protein sequence ID" value="CAG7644447.1"/>
    <property type="molecule type" value="Genomic_DNA"/>
</dbReference>
<protein>
    <submittedName>
        <fullName evidence="1">Uncharacterized protein</fullName>
    </submittedName>
</protein>
<feature type="non-terminal residue" evidence="1">
    <location>
        <position position="1"/>
    </location>
</feature>
<sequence length="88" mass="9890">MFSNGGIIAEDYRSLVVIADATAAALIKQIVPYNAYHGCERCLQRDDMKEEQYFLKPSVRKEPTSHFGKIETHFTMLVKVLVGKLSLG</sequence>
<evidence type="ECO:0000313" key="1">
    <source>
        <dbReference type="EMBL" id="CAG7644447.1"/>
    </source>
</evidence>